<accession>A0A7C8NYG2</accession>
<dbReference type="PANTHER" id="PTHR42085">
    <property type="entry name" value="F-BOX DOMAIN-CONTAINING PROTEIN"/>
    <property type="match status" value="1"/>
</dbReference>
<dbReference type="InterPro" id="IPR038883">
    <property type="entry name" value="AN11006-like"/>
</dbReference>
<evidence type="ECO:0000313" key="4">
    <source>
        <dbReference type="Proteomes" id="UP000480548"/>
    </source>
</evidence>
<sequence>MASDPPMSFLELPRELRDEIYQLVLLYGFNPRRYGQRGYERTRGPRLSSPPDFNSLSILRLNKQIHDEASLVFYTQMVFPIRIVAKWSDREFDNCDVEYTAPWEVIHYQYRKGRYYYIPSIRRYISYMSSGPNLCAPRETCPRGRRFPSPKYSHLIRKIQINLDVQFSFYDQLKFFPDSPVQQGPRPDCTKILLFACQRLENSLDGPLRQYIPQGEINVTVRGDGDAICLRGLQTHEGGFATKDLRRARNCAFREVIQTTYPLMNCLWKPEVNWVTRIDTDSPSLVEEVIEDCTRECRGREDWRRRILVLPSPKFGKIYWVIIGGRLMLA</sequence>
<dbReference type="EMBL" id="WIQZ01000034">
    <property type="protein sequence ID" value="KAF3134851.1"/>
    <property type="molecule type" value="Genomic_DNA"/>
</dbReference>
<dbReference type="Proteomes" id="UP000475325">
    <property type="component" value="Unassembled WGS sequence"/>
</dbReference>
<dbReference type="AlphaFoldDB" id="A0A7C8NYG2"/>
<proteinExistence type="predicted"/>
<evidence type="ECO:0000313" key="2">
    <source>
        <dbReference type="EMBL" id="KAF3134851.1"/>
    </source>
</evidence>
<dbReference type="Proteomes" id="UP000480548">
    <property type="component" value="Unassembled WGS sequence"/>
</dbReference>
<name>A0A7C8NYG2_ORBOL</name>
<dbReference type="EMBL" id="WIQW01000001">
    <property type="protein sequence ID" value="KAF3113419.1"/>
    <property type="molecule type" value="Genomic_DNA"/>
</dbReference>
<protein>
    <submittedName>
        <fullName evidence="1">Uncharacterized protein</fullName>
    </submittedName>
</protein>
<evidence type="ECO:0000313" key="3">
    <source>
        <dbReference type="Proteomes" id="UP000475325"/>
    </source>
</evidence>
<comment type="caution">
    <text evidence="1">The sequence shown here is derived from an EMBL/GenBank/DDBJ whole genome shotgun (WGS) entry which is preliminary data.</text>
</comment>
<organism evidence="1 3">
    <name type="scientific">Orbilia oligospora</name>
    <name type="common">Nematode-trapping fungus</name>
    <name type="synonym">Arthrobotrys oligospora</name>
    <dbReference type="NCBI Taxonomy" id="2813651"/>
    <lineage>
        <taxon>Eukaryota</taxon>
        <taxon>Fungi</taxon>
        <taxon>Dikarya</taxon>
        <taxon>Ascomycota</taxon>
        <taxon>Pezizomycotina</taxon>
        <taxon>Orbiliomycetes</taxon>
        <taxon>Orbiliales</taxon>
        <taxon>Orbiliaceae</taxon>
        <taxon>Orbilia</taxon>
    </lineage>
</organism>
<gene>
    <name evidence="1" type="ORF">TWF102_000081</name>
    <name evidence="2" type="ORF">TWF703_006181</name>
</gene>
<evidence type="ECO:0000313" key="1">
    <source>
        <dbReference type="EMBL" id="KAF3113419.1"/>
    </source>
</evidence>
<dbReference type="PANTHER" id="PTHR42085:SF2">
    <property type="entry name" value="F-BOX DOMAIN-CONTAINING PROTEIN"/>
    <property type="match status" value="1"/>
</dbReference>
<reference evidence="3 4" key="1">
    <citation type="submission" date="2019-06" db="EMBL/GenBank/DDBJ databases">
        <authorList>
            <person name="Palmer J.M."/>
        </authorList>
    </citation>
    <scope>NUCLEOTIDE SEQUENCE [LARGE SCALE GENOMIC DNA]</scope>
    <source>
        <strain evidence="1 3">TWF102</strain>
        <strain evidence="2 4">TWF703</strain>
    </source>
</reference>